<dbReference type="KEGG" id="adl:AURDEDRAFT_132162"/>
<feature type="region of interest" description="Disordered" evidence="1">
    <location>
        <begin position="275"/>
        <end position="377"/>
    </location>
</feature>
<evidence type="ECO:0000313" key="2">
    <source>
        <dbReference type="EMBL" id="EJD32357.1"/>
    </source>
</evidence>
<feature type="compositionally biased region" description="Low complexity" evidence="1">
    <location>
        <begin position="282"/>
        <end position="308"/>
    </location>
</feature>
<evidence type="ECO:0000256" key="1">
    <source>
        <dbReference type="SAM" id="MobiDB-lite"/>
    </source>
</evidence>
<evidence type="ECO:0000313" key="3">
    <source>
        <dbReference type="Proteomes" id="UP000006514"/>
    </source>
</evidence>
<feature type="compositionally biased region" description="Acidic residues" evidence="1">
    <location>
        <begin position="343"/>
        <end position="353"/>
    </location>
</feature>
<feature type="compositionally biased region" description="Polar residues" evidence="1">
    <location>
        <begin position="33"/>
        <end position="46"/>
    </location>
</feature>
<dbReference type="Proteomes" id="UP000006514">
    <property type="component" value="Unassembled WGS sequence"/>
</dbReference>
<feature type="region of interest" description="Disordered" evidence="1">
    <location>
        <begin position="1"/>
        <end position="139"/>
    </location>
</feature>
<keyword evidence="3" id="KW-1185">Reference proteome</keyword>
<accession>J0D192</accession>
<dbReference type="AlphaFoldDB" id="J0D192"/>
<feature type="non-terminal residue" evidence="2">
    <location>
        <position position="1"/>
    </location>
</feature>
<dbReference type="InParanoid" id="J0D192"/>
<reference evidence="3" key="1">
    <citation type="journal article" date="2012" name="Science">
        <title>The Paleozoic origin of enzymatic lignin decomposition reconstructed from 31 fungal genomes.</title>
        <authorList>
            <person name="Floudas D."/>
            <person name="Binder M."/>
            <person name="Riley R."/>
            <person name="Barry K."/>
            <person name="Blanchette R.A."/>
            <person name="Henrissat B."/>
            <person name="Martinez A.T."/>
            <person name="Otillar R."/>
            <person name="Spatafora J.W."/>
            <person name="Yadav J.S."/>
            <person name="Aerts A."/>
            <person name="Benoit I."/>
            <person name="Boyd A."/>
            <person name="Carlson A."/>
            <person name="Copeland A."/>
            <person name="Coutinho P.M."/>
            <person name="de Vries R.P."/>
            <person name="Ferreira P."/>
            <person name="Findley K."/>
            <person name="Foster B."/>
            <person name="Gaskell J."/>
            <person name="Glotzer D."/>
            <person name="Gorecki P."/>
            <person name="Heitman J."/>
            <person name="Hesse C."/>
            <person name="Hori C."/>
            <person name="Igarashi K."/>
            <person name="Jurgens J.A."/>
            <person name="Kallen N."/>
            <person name="Kersten P."/>
            <person name="Kohler A."/>
            <person name="Kuees U."/>
            <person name="Kumar T.K.A."/>
            <person name="Kuo A."/>
            <person name="LaButti K."/>
            <person name="Larrondo L.F."/>
            <person name="Lindquist E."/>
            <person name="Ling A."/>
            <person name="Lombard V."/>
            <person name="Lucas S."/>
            <person name="Lundell T."/>
            <person name="Martin R."/>
            <person name="McLaughlin D.J."/>
            <person name="Morgenstern I."/>
            <person name="Morin E."/>
            <person name="Murat C."/>
            <person name="Nagy L.G."/>
            <person name="Nolan M."/>
            <person name="Ohm R.A."/>
            <person name="Patyshakuliyeva A."/>
            <person name="Rokas A."/>
            <person name="Ruiz-Duenas F.J."/>
            <person name="Sabat G."/>
            <person name="Salamov A."/>
            <person name="Samejima M."/>
            <person name="Schmutz J."/>
            <person name="Slot J.C."/>
            <person name="St John F."/>
            <person name="Stenlid J."/>
            <person name="Sun H."/>
            <person name="Sun S."/>
            <person name="Syed K."/>
            <person name="Tsang A."/>
            <person name="Wiebenga A."/>
            <person name="Young D."/>
            <person name="Pisabarro A."/>
            <person name="Eastwood D.C."/>
            <person name="Martin F."/>
            <person name="Cullen D."/>
            <person name="Grigoriev I.V."/>
            <person name="Hibbett D.S."/>
        </authorList>
    </citation>
    <scope>NUCLEOTIDE SEQUENCE [LARGE SCALE GENOMIC DNA]</scope>
    <source>
        <strain evidence="3">TFB10046</strain>
    </source>
</reference>
<feature type="compositionally biased region" description="Basic residues" evidence="1">
    <location>
        <begin position="364"/>
        <end position="377"/>
    </location>
</feature>
<feature type="compositionally biased region" description="Low complexity" evidence="1">
    <location>
        <begin position="75"/>
        <end position="117"/>
    </location>
</feature>
<gene>
    <name evidence="2" type="ORF">AURDEDRAFT_132162</name>
</gene>
<sequence>VPNVGLHDTLEHDPDVDHDPALRSPDFTHTARTRSPTPLQGSPTPSRHQEPPVPSSPNGSETTAPAPKSNAPKSTPAKSTPAKTNAATKSTATKSTPAKSTAATKSTPANSTASKSNPAKKRRNQPKHSNDELDDENEACPLPSCVLPTNRFAFQLEPVREWSIQFMQWASKYAIDASKDRLSFGKSYMNKVSSMMSRIVKEGVWTSSIHSCKLVRPEYEAALLNAAQTGRNEARAAGITRLSPAALAEVLKVAKHIYEQGVEDGTLPVIELPKAAKQSSVDPDALPSADDTSSDASSSHRSSASTPPVTKARTRAKAAQPTCTGNTPLRAKASSSKRKPAGDADDGDADDGGEDHNDNPQSSIRKHQTKKPRLAQK</sequence>
<protein>
    <submittedName>
        <fullName evidence="2">Uncharacterized protein</fullName>
    </submittedName>
</protein>
<name>J0D192_AURST</name>
<organism evidence="2 3">
    <name type="scientific">Auricularia subglabra (strain TFB-10046 / SS5)</name>
    <name type="common">White-rot fungus</name>
    <name type="synonym">Auricularia delicata (strain TFB10046)</name>
    <dbReference type="NCBI Taxonomy" id="717982"/>
    <lineage>
        <taxon>Eukaryota</taxon>
        <taxon>Fungi</taxon>
        <taxon>Dikarya</taxon>
        <taxon>Basidiomycota</taxon>
        <taxon>Agaricomycotina</taxon>
        <taxon>Agaricomycetes</taxon>
        <taxon>Auriculariales</taxon>
        <taxon>Auriculariaceae</taxon>
        <taxon>Auricularia</taxon>
    </lineage>
</organism>
<proteinExistence type="predicted"/>
<feature type="compositionally biased region" description="Basic and acidic residues" evidence="1">
    <location>
        <begin position="8"/>
        <end position="21"/>
    </location>
</feature>
<dbReference type="EMBL" id="JH689051">
    <property type="protein sequence ID" value="EJD32357.1"/>
    <property type="molecule type" value="Genomic_DNA"/>
</dbReference>